<comment type="caution">
    <text evidence="2">The sequence shown here is derived from an EMBL/GenBank/DDBJ whole genome shotgun (WGS) entry which is preliminary data.</text>
</comment>
<organism evidence="2 3">
    <name type="scientific">Pleurodeles waltl</name>
    <name type="common">Iberian ribbed newt</name>
    <dbReference type="NCBI Taxonomy" id="8319"/>
    <lineage>
        <taxon>Eukaryota</taxon>
        <taxon>Metazoa</taxon>
        <taxon>Chordata</taxon>
        <taxon>Craniata</taxon>
        <taxon>Vertebrata</taxon>
        <taxon>Euteleostomi</taxon>
        <taxon>Amphibia</taxon>
        <taxon>Batrachia</taxon>
        <taxon>Caudata</taxon>
        <taxon>Salamandroidea</taxon>
        <taxon>Salamandridae</taxon>
        <taxon>Pleurodelinae</taxon>
        <taxon>Pleurodeles</taxon>
    </lineage>
</organism>
<feature type="compositionally biased region" description="Basic and acidic residues" evidence="1">
    <location>
        <begin position="95"/>
        <end position="111"/>
    </location>
</feature>
<proteinExistence type="predicted"/>
<name>A0AAV7MU15_PLEWA</name>
<reference evidence="2" key="1">
    <citation type="journal article" date="2022" name="bioRxiv">
        <title>Sequencing and chromosome-scale assembly of the giantPleurodeles waltlgenome.</title>
        <authorList>
            <person name="Brown T."/>
            <person name="Elewa A."/>
            <person name="Iarovenko S."/>
            <person name="Subramanian E."/>
            <person name="Araus A.J."/>
            <person name="Petzold A."/>
            <person name="Susuki M."/>
            <person name="Suzuki K.-i.T."/>
            <person name="Hayashi T."/>
            <person name="Toyoda A."/>
            <person name="Oliveira C."/>
            <person name="Osipova E."/>
            <person name="Leigh N.D."/>
            <person name="Simon A."/>
            <person name="Yun M.H."/>
        </authorList>
    </citation>
    <scope>NUCLEOTIDE SEQUENCE</scope>
    <source>
        <strain evidence="2">20211129_DDA</strain>
        <tissue evidence="2">Liver</tissue>
    </source>
</reference>
<dbReference type="Proteomes" id="UP001066276">
    <property type="component" value="Chromosome 9"/>
</dbReference>
<keyword evidence="3" id="KW-1185">Reference proteome</keyword>
<sequence length="121" mass="12787">MVAVLSAAWRGGLRILPAKTAAPGAGLALNPQTTRCVGAHITARRSGAQPLEVGHTVGTRKEWRTPGTPCTRVHWRGAQSGPDPAALLDTCFPPGRREVRRGSKAKAGDSSDREEEESVPV</sequence>
<protein>
    <submittedName>
        <fullName evidence="2">Uncharacterized protein</fullName>
    </submittedName>
</protein>
<evidence type="ECO:0000313" key="3">
    <source>
        <dbReference type="Proteomes" id="UP001066276"/>
    </source>
</evidence>
<accession>A0AAV7MU15</accession>
<dbReference type="AlphaFoldDB" id="A0AAV7MU15"/>
<evidence type="ECO:0000313" key="2">
    <source>
        <dbReference type="EMBL" id="KAJ1105468.1"/>
    </source>
</evidence>
<gene>
    <name evidence="2" type="ORF">NDU88_002874</name>
</gene>
<feature type="region of interest" description="Disordered" evidence="1">
    <location>
        <begin position="75"/>
        <end position="121"/>
    </location>
</feature>
<evidence type="ECO:0000256" key="1">
    <source>
        <dbReference type="SAM" id="MobiDB-lite"/>
    </source>
</evidence>
<dbReference type="EMBL" id="JANPWB010000013">
    <property type="protein sequence ID" value="KAJ1105468.1"/>
    <property type="molecule type" value="Genomic_DNA"/>
</dbReference>
<feature type="compositionally biased region" description="Acidic residues" evidence="1">
    <location>
        <begin position="112"/>
        <end position="121"/>
    </location>
</feature>